<name>A0A2N5VK79_9BASI</name>
<proteinExistence type="predicted"/>
<organism evidence="1 2">
    <name type="scientific">Puccinia coronata f. sp. avenae</name>
    <dbReference type="NCBI Taxonomy" id="200324"/>
    <lineage>
        <taxon>Eukaryota</taxon>
        <taxon>Fungi</taxon>
        <taxon>Dikarya</taxon>
        <taxon>Basidiomycota</taxon>
        <taxon>Pucciniomycotina</taxon>
        <taxon>Pucciniomycetes</taxon>
        <taxon>Pucciniales</taxon>
        <taxon>Pucciniaceae</taxon>
        <taxon>Puccinia</taxon>
    </lineage>
</organism>
<gene>
    <name evidence="1" type="ORF">PCANC_07580</name>
</gene>
<reference evidence="1 2" key="1">
    <citation type="submission" date="2017-11" db="EMBL/GenBank/DDBJ databases">
        <title>De novo assembly and phasing of dikaryotic genomes from two isolates of Puccinia coronata f. sp. avenae, the causal agent of oat crown rust.</title>
        <authorList>
            <person name="Miller M.E."/>
            <person name="Zhang Y."/>
            <person name="Omidvar V."/>
            <person name="Sperschneider J."/>
            <person name="Schwessinger B."/>
            <person name="Raley C."/>
            <person name="Palmer J.M."/>
            <person name="Garnica D."/>
            <person name="Upadhyaya N."/>
            <person name="Rathjen J."/>
            <person name="Taylor J.M."/>
            <person name="Park R.F."/>
            <person name="Dodds P.N."/>
            <person name="Hirsch C.D."/>
            <person name="Kianian S.F."/>
            <person name="Figueroa M."/>
        </authorList>
    </citation>
    <scope>NUCLEOTIDE SEQUENCE [LARGE SCALE GENOMIC DNA]</scope>
    <source>
        <strain evidence="1">12NC29</strain>
    </source>
</reference>
<dbReference type="EMBL" id="PGCJ01000090">
    <property type="protein sequence ID" value="PLW50393.1"/>
    <property type="molecule type" value="Genomic_DNA"/>
</dbReference>
<keyword evidence="2" id="KW-1185">Reference proteome</keyword>
<dbReference type="STRING" id="200324.A0A2N5VK79"/>
<comment type="caution">
    <text evidence="1">The sequence shown here is derived from an EMBL/GenBank/DDBJ whole genome shotgun (WGS) entry which is preliminary data.</text>
</comment>
<evidence type="ECO:0000313" key="1">
    <source>
        <dbReference type="EMBL" id="PLW50393.1"/>
    </source>
</evidence>
<dbReference type="Proteomes" id="UP000235388">
    <property type="component" value="Unassembled WGS sequence"/>
</dbReference>
<protein>
    <submittedName>
        <fullName evidence="1">Uncharacterized protein</fullName>
    </submittedName>
</protein>
<sequence length="141" mass="15317">MVASNIKLDAAIQASFAGRIPEHALVPWCNGAIPVVNSDQAVRSLDQRLAADTLQNGSSLPVHSHQLKDENPLDKTHFVHTILYLINVHPHFLLACSQSLDWMAASKFISDAAIQFKLGRAPPSESLTDSNSAARAFGHRV</sequence>
<dbReference type="AlphaFoldDB" id="A0A2N5VK79"/>
<accession>A0A2N5VK79</accession>
<evidence type="ECO:0000313" key="2">
    <source>
        <dbReference type="Proteomes" id="UP000235388"/>
    </source>
</evidence>